<organism evidence="1 2">
    <name type="scientific">Perkinsus olseni</name>
    <name type="common">Perkinsus atlanticus</name>
    <dbReference type="NCBI Taxonomy" id="32597"/>
    <lineage>
        <taxon>Eukaryota</taxon>
        <taxon>Sar</taxon>
        <taxon>Alveolata</taxon>
        <taxon>Perkinsozoa</taxon>
        <taxon>Perkinsea</taxon>
        <taxon>Perkinsida</taxon>
        <taxon>Perkinsidae</taxon>
        <taxon>Perkinsus</taxon>
    </lineage>
</organism>
<proteinExistence type="predicted"/>
<evidence type="ECO:0000313" key="2">
    <source>
        <dbReference type="Proteomes" id="UP000541610"/>
    </source>
</evidence>
<dbReference type="EMBL" id="JABANP010000364">
    <property type="protein sequence ID" value="KAF4683486.1"/>
    <property type="molecule type" value="Genomic_DNA"/>
</dbReference>
<dbReference type="AlphaFoldDB" id="A0A7J6NIA1"/>
<comment type="caution">
    <text evidence="1">The sequence shown here is derived from an EMBL/GenBank/DDBJ whole genome shotgun (WGS) entry which is preliminary data.</text>
</comment>
<sequence>MRYPAPGIPGAGYRMDRCLLKRPFQCSKWKSVLETPEKIRLSLQCKATSHAGGVFYRESVSKVDILVVCRYRQEVACRIPFIDLALRRERKSRGALE</sequence>
<evidence type="ECO:0000313" key="1">
    <source>
        <dbReference type="EMBL" id="KAF4683486.1"/>
    </source>
</evidence>
<name>A0A7J6NIA1_PEROL</name>
<reference evidence="1 2" key="1">
    <citation type="submission" date="2020-04" db="EMBL/GenBank/DDBJ databases">
        <title>Perkinsus olseni comparative genomics.</title>
        <authorList>
            <person name="Bogema D.R."/>
        </authorList>
    </citation>
    <scope>NUCLEOTIDE SEQUENCE [LARGE SCALE GENOMIC DNA]</scope>
    <source>
        <strain evidence="1">00978-12</strain>
    </source>
</reference>
<dbReference type="Proteomes" id="UP000541610">
    <property type="component" value="Unassembled WGS sequence"/>
</dbReference>
<gene>
    <name evidence="1" type="ORF">FOZ60_009041</name>
</gene>
<protein>
    <submittedName>
        <fullName evidence="1">Uncharacterized protein</fullName>
    </submittedName>
</protein>
<accession>A0A7J6NIA1</accession>